<evidence type="ECO:0000313" key="18">
    <source>
        <dbReference type="EMBL" id="TGO20191.1"/>
    </source>
</evidence>
<feature type="chain" id="PRO_5021370184" description="CFEM domain-containing protein" evidence="16">
    <location>
        <begin position="19"/>
        <end position="151"/>
    </location>
</feature>
<evidence type="ECO:0000256" key="6">
    <source>
        <dbReference type="ARBA" id="ARBA00022617"/>
    </source>
</evidence>
<evidence type="ECO:0000256" key="9">
    <source>
        <dbReference type="ARBA" id="ARBA00022729"/>
    </source>
</evidence>
<evidence type="ECO:0000256" key="3">
    <source>
        <dbReference type="ARBA" id="ARBA00010031"/>
    </source>
</evidence>
<feature type="domain" description="CFEM" evidence="17">
    <location>
        <begin position="1"/>
        <end position="123"/>
    </location>
</feature>
<evidence type="ECO:0000313" key="19">
    <source>
        <dbReference type="Proteomes" id="UP000297777"/>
    </source>
</evidence>
<keyword evidence="10 15" id="KW-0408">Iron</keyword>
<dbReference type="PANTHER" id="PTHR37928">
    <property type="entry name" value="CFEM DOMAIN PROTEIN (AFU_ORTHOLOGUE AFUA_6G14090)"/>
    <property type="match status" value="1"/>
</dbReference>
<keyword evidence="19" id="KW-1185">Reference proteome</keyword>
<dbReference type="EMBL" id="PQXH01000001">
    <property type="protein sequence ID" value="TGO20191.1"/>
    <property type="molecule type" value="Genomic_DNA"/>
</dbReference>
<keyword evidence="7" id="KW-0336">GPI-anchor</keyword>
<dbReference type="InterPro" id="IPR008427">
    <property type="entry name" value="Extracellular_membr_CFEM_dom"/>
</dbReference>
<evidence type="ECO:0000256" key="16">
    <source>
        <dbReference type="SAM" id="SignalP"/>
    </source>
</evidence>
<evidence type="ECO:0000256" key="8">
    <source>
        <dbReference type="ARBA" id="ARBA00022723"/>
    </source>
</evidence>
<reference evidence="18 19" key="1">
    <citation type="submission" date="2017-12" db="EMBL/GenBank/DDBJ databases">
        <title>Comparative genomics of Botrytis spp.</title>
        <authorList>
            <person name="Valero-Jimenez C.A."/>
            <person name="Tapia P."/>
            <person name="Veloso J."/>
            <person name="Silva-Moreno E."/>
            <person name="Staats M."/>
            <person name="Valdes J.H."/>
            <person name="Van Kan J.A.L."/>
        </authorList>
    </citation>
    <scope>NUCLEOTIDE SEQUENCE [LARGE SCALE GENOMIC DNA]</scope>
    <source>
        <strain evidence="18 19">Bt9001</strain>
    </source>
</reference>
<evidence type="ECO:0000256" key="2">
    <source>
        <dbReference type="ARBA" id="ARBA00004613"/>
    </source>
</evidence>
<dbReference type="GO" id="GO:0005886">
    <property type="term" value="C:plasma membrane"/>
    <property type="evidence" value="ECO:0007669"/>
    <property type="project" value="UniProtKB-SubCell"/>
</dbReference>
<evidence type="ECO:0000256" key="7">
    <source>
        <dbReference type="ARBA" id="ARBA00022622"/>
    </source>
</evidence>
<evidence type="ECO:0000256" key="13">
    <source>
        <dbReference type="ARBA" id="ARBA00023180"/>
    </source>
</evidence>
<dbReference type="GO" id="GO:0046872">
    <property type="term" value="F:metal ion binding"/>
    <property type="evidence" value="ECO:0007669"/>
    <property type="project" value="UniProtKB-UniRule"/>
</dbReference>
<dbReference type="Pfam" id="PF05730">
    <property type="entry name" value="CFEM"/>
    <property type="match status" value="1"/>
</dbReference>
<evidence type="ECO:0000256" key="5">
    <source>
        <dbReference type="ARBA" id="ARBA00022525"/>
    </source>
</evidence>
<dbReference type="GO" id="GO:0098552">
    <property type="term" value="C:side of membrane"/>
    <property type="evidence" value="ECO:0007669"/>
    <property type="project" value="UniProtKB-KW"/>
</dbReference>
<comment type="subcellular location">
    <subcellularLocation>
        <location evidence="1">Cell membrane</location>
        <topology evidence="1">Lipid-anchor</topology>
        <topology evidence="1">GPI-anchor</topology>
    </subcellularLocation>
    <subcellularLocation>
        <location evidence="2">Secreted</location>
    </subcellularLocation>
</comment>
<dbReference type="GO" id="GO:0005576">
    <property type="term" value="C:extracellular region"/>
    <property type="evidence" value="ECO:0007669"/>
    <property type="project" value="UniProtKB-SubCell"/>
</dbReference>
<feature type="binding site" description="axial binding residue" evidence="15">
    <location>
        <position position="45"/>
    </location>
    <ligand>
        <name>heme</name>
        <dbReference type="ChEBI" id="CHEBI:30413"/>
    </ligand>
    <ligandPart>
        <name>Fe</name>
        <dbReference type="ChEBI" id="CHEBI:18248"/>
    </ligandPart>
</feature>
<dbReference type="AlphaFoldDB" id="A0A4Z1FFI7"/>
<evidence type="ECO:0000256" key="1">
    <source>
        <dbReference type="ARBA" id="ARBA00004609"/>
    </source>
</evidence>
<keyword evidence="9 16" id="KW-0732">Signal</keyword>
<name>A0A4Z1FFI7_9HELO</name>
<gene>
    <name evidence="18" type="ORF">BTUL_0001g02030</name>
</gene>
<keyword evidence="8 15" id="KW-0479">Metal-binding</keyword>
<dbReference type="InterPro" id="IPR051735">
    <property type="entry name" value="CFEM_domain"/>
</dbReference>
<evidence type="ECO:0000256" key="14">
    <source>
        <dbReference type="ARBA" id="ARBA00023288"/>
    </source>
</evidence>
<evidence type="ECO:0000256" key="4">
    <source>
        <dbReference type="ARBA" id="ARBA00022475"/>
    </source>
</evidence>
<accession>A0A4Z1FFI7</accession>
<dbReference type="Proteomes" id="UP000297777">
    <property type="component" value="Unassembled WGS sequence"/>
</dbReference>
<feature type="signal peptide" evidence="16">
    <location>
        <begin position="1"/>
        <end position="18"/>
    </location>
</feature>
<protein>
    <recommendedName>
        <fullName evidence="17">CFEM domain-containing protein</fullName>
    </recommendedName>
</protein>
<dbReference type="PROSITE" id="PS52012">
    <property type="entry name" value="CFEM"/>
    <property type="match status" value="1"/>
</dbReference>
<evidence type="ECO:0000256" key="10">
    <source>
        <dbReference type="ARBA" id="ARBA00023004"/>
    </source>
</evidence>
<dbReference type="OrthoDB" id="3559948at2759"/>
<keyword evidence="6 15" id="KW-0349">Heme</keyword>
<evidence type="ECO:0000256" key="12">
    <source>
        <dbReference type="ARBA" id="ARBA00023157"/>
    </source>
</evidence>
<organism evidence="18 19">
    <name type="scientific">Botrytis tulipae</name>
    <dbReference type="NCBI Taxonomy" id="87230"/>
    <lineage>
        <taxon>Eukaryota</taxon>
        <taxon>Fungi</taxon>
        <taxon>Dikarya</taxon>
        <taxon>Ascomycota</taxon>
        <taxon>Pezizomycotina</taxon>
        <taxon>Leotiomycetes</taxon>
        <taxon>Helotiales</taxon>
        <taxon>Sclerotiniaceae</taxon>
        <taxon>Botrytis</taxon>
    </lineage>
</organism>
<keyword evidence="5" id="KW-0964">Secreted</keyword>
<evidence type="ECO:0000259" key="17">
    <source>
        <dbReference type="PROSITE" id="PS52012"/>
    </source>
</evidence>
<proteinExistence type="inferred from homology"/>
<evidence type="ECO:0000256" key="11">
    <source>
        <dbReference type="ARBA" id="ARBA00023136"/>
    </source>
</evidence>
<sequence length="151" mass="14296">MKFSTAFSIAGTFIAVSAQNFGAEPACAVSCLQSAISVAGCGANDQACQCGTAQAAIQTAVTPCLISACNVDELASAASVGFALCSSFSASATAVTGSVTTQAITSENPGGLASSTTADASATGSALSSSNPGGVMVGGLMGVVLGVVAVL</sequence>
<feature type="disulfide bond" evidence="15">
    <location>
        <begin position="41"/>
        <end position="48"/>
    </location>
</feature>
<comment type="caution">
    <text evidence="15">Lacks conserved residue(s) required for the propagation of feature annotation.</text>
</comment>
<comment type="similarity">
    <text evidence="3">Belongs to the RBT5 family.</text>
</comment>
<keyword evidence="12 15" id="KW-1015">Disulfide bond</keyword>
<keyword evidence="4" id="KW-1003">Cell membrane</keyword>
<comment type="caution">
    <text evidence="18">The sequence shown here is derived from an EMBL/GenBank/DDBJ whole genome shotgun (WGS) entry which is preliminary data.</text>
</comment>
<keyword evidence="13" id="KW-0325">Glycoprotein</keyword>
<keyword evidence="11" id="KW-0472">Membrane</keyword>
<keyword evidence="14" id="KW-0449">Lipoprotein</keyword>
<dbReference type="PANTHER" id="PTHR37928:SF2">
    <property type="entry name" value="GPI ANCHORED CFEM DOMAIN PROTEIN (AFU_ORTHOLOGUE AFUA_6G10580)"/>
    <property type="match status" value="1"/>
</dbReference>
<evidence type="ECO:0000256" key="15">
    <source>
        <dbReference type="PROSITE-ProRule" id="PRU01356"/>
    </source>
</evidence>